<keyword evidence="1" id="KW-0812">Transmembrane</keyword>
<dbReference type="EMBL" id="CM035439">
    <property type="protein sequence ID" value="KAH7283742.1"/>
    <property type="molecule type" value="Genomic_DNA"/>
</dbReference>
<dbReference type="OMA" id="NDTCKNQ"/>
<feature type="transmembrane region" description="Helical" evidence="1">
    <location>
        <begin position="39"/>
        <end position="58"/>
    </location>
</feature>
<keyword evidence="1" id="KW-0472">Membrane</keyword>
<proteinExistence type="predicted"/>
<dbReference type="PANTHER" id="PTHR31210">
    <property type="entry name" value="OS06G0731900 PROTEIN"/>
    <property type="match status" value="1"/>
</dbReference>
<dbReference type="InterPro" id="IPR007877">
    <property type="entry name" value="DUF707"/>
</dbReference>
<accession>A0A8T2QHV1</accession>
<evidence type="ECO:0000313" key="3">
    <source>
        <dbReference type="Proteomes" id="UP000825935"/>
    </source>
</evidence>
<name>A0A8T2QHV1_CERRI</name>
<keyword evidence="3" id="KW-1185">Reference proteome</keyword>
<protein>
    <submittedName>
        <fullName evidence="2">Uncharacterized protein</fullName>
    </submittedName>
</protein>
<evidence type="ECO:0000313" key="2">
    <source>
        <dbReference type="EMBL" id="KAH7283742.1"/>
    </source>
</evidence>
<dbReference type="Pfam" id="PF05212">
    <property type="entry name" value="DUF707"/>
    <property type="match status" value="1"/>
</dbReference>
<evidence type="ECO:0000256" key="1">
    <source>
        <dbReference type="SAM" id="Phobius"/>
    </source>
</evidence>
<reference evidence="2" key="1">
    <citation type="submission" date="2021-08" db="EMBL/GenBank/DDBJ databases">
        <title>WGS assembly of Ceratopteris richardii.</title>
        <authorList>
            <person name="Marchant D.B."/>
            <person name="Chen G."/>
            <person name="Jenkins J."/>
            <person name="Shu S."/>
            <person name="Leebens-Mack J."/>
            <person name="Grimwood J."/>
            <person name="Schmutz J."/>
            <person name="Soltis P."/>
            <person name="Soltis D."/>
            <person name="Chen Z.-H."/>
        </authorList>
    </citation>
    <scope>NUCLEOTIDE SEQUENCE</scope>
    <source>
        <strain evidence="2">Whitten #5841</strain>
        <tissue evidence="2">Leaf</tissue>
    </source>
</reference>
<gene>
    <name evidence="2" type="ORF">KP509_34G022100</name>
</gene>
<dbReference type="OrthoDB" id="9985979at2759"/>
<sequence>MIVKFWSTDTAASPVSPCGSLDGNVESTKWLKGCWWSRAFLCASLFASMVLLIIVVILDSHLEVAAPWRMTGLLKSPVSQSTQFSIQNQCEKASEPSEHMHANSLPRGIIRETTDLYFHTLGGDPVREARETPASQSLLAMPVGIKQKETVDKIIGKFPEGQFMIMLFHYDGVVDQWNTYSWSSRAIHVVALNQTKWWFAKRFLHPDIVSSYKYVFVWDEDIGVENFHASRYLDIVEKEGLEISQPALDFKLSEIHHQITVRRPKGLVHRRIYKTRGNGLCFKNSTRPRCTGWVEMMVPVFSQAAWHCTWFMIQNDLIHAWGLDMKLGYCAQGNPSQKVGIVDDQYIVHFGIPSLGDHSSKPSADVRSRDRLAVRHRSYVELDMFEKRWNDSVVKDQCWQDALEQPWD</sequence>
<dbReference type="Proteomes" id="UP000825935">
    <property type="component" value="Chromosome 34"/>
</dbReference>
<comment type="caution">
    <text evidence="2">The sequence shown here is derived from an EMBL/GenBank/DDBJ whole genome shotgun (WGS) entry which is preliminary data.</text>
</comment>
<dbReference type="AlphaFoldDB" id="A0A8T2QHV1"/>
<keyword evidence="1" id="KW-1133">Transmembrane helix</keyword>
<organism evidence="2 3">
    <name type="scientific">Ceratopteris richardii</name>
    <name type="common">Triangle waterfern</name>
    <dbReference type="NCBI Taxonomy" id="49495"/>
    <lineage>
        <taxon>Eukaryota</taxon>
        <taxon>Viridiplantae</taxon>
        <taxon>Streptophyta</taxon>
        <taxon>Embryophyta</taxon>
        <taxon>Tracheophyta</taxon>
        <taxon>Polypodiopsida</taxon>
        <taxon>Polypodiidae</taxon>
        <taxon>Polypodiales</taxon>
        <taxon>Pteridineae</taxon>
        <taxon>Pteridaceae</taxon>
        <taxon>Parkerioideae</taxon>
        <taxon>Ceratopteris</taxon>
    </lineage>
</organism>
<dbReference type="PANTHER" id="PTHR31210:SF47">
    <property type="entry name" value="OS07G0564800 PROTEIN"/>
    <property type="match status" value="1"/>
</dbReference>